<comment type="caution">
    <text evidence="2">The sequence shown here is derived from an EMBL/GenBank/DDBJ whole genome shotgun (WGS) entry which is preliminary data.</text>
</comment>
<keyword evidence="1" id="KW-0175">Coiled coil</keyword>
<reference evidence="2" key="1">
    <citation type="submission" date="2018-11" db="EMBL/GenBank/DDBJ databases">
        <authorList>
            <person name="Alioto T."/>
            <person name="Alioto T."/>
        </authorList>
    </citation>
    <scope>NUCLEOTIDE SEQUENCE</scope>
</reference>
<dbReference type="OrthoDB" id="6082388at2759"/>
<sequence>MNADQKAASSDCNVSTQNGLGMFQEYLLESNISGELLQGLLTDETYADDWAITKFQEPVWRQYFFWDMVLKTIEESQSLTFKENLPIVLSNLGFNNVNVSPFVRKIRNRVMVIVKKDNKLLGKDFALNLNSELDNLGPFCNEVGITLKWLENPCEIPIKTEIKKGLILEFRKAKIRFGFSVKQCSQWVFYLCSLDVAPNMGALQNQWESMYKRQLSQHKLGNERKVQYLNTLYLAPERKSVINNTNQTILTKNVCYENKNENENKEQKIVTDLRIKLGKSRSERYQCNVNFYKLKQENLRLKKKHHVCENKLSELSVRNVNKRIKRKQKKIVDLQKENIKMKKRNLVYKIES</sequence>
<proteinExistence type="predicted"/>
<evidence type="ECO:0000313" key="2">
    <source>
        <dbReference type="EMBL" id="VDI39917.1"/>
    </source>
</evidence>
<dbReference type="AlphaFoldDB" id="A0A8B6EUE0"/>
<dbReference type="EMBL" id="UYJE01005739">
    <property type="protein sequence ID" value="VDI39917.1"/>
    <property type="molecule type" value="Genomic_DNA"/>
</dbReference>
<gene>
    <name evidence="2" type="ORF">MGAL_10B083708</name>
</gene>
<keyword evidence="3" id="KW-1185">Reference proteome</keyword>
<organism evidence="2 3">
    <name type="scientific">Mytilus galloprovincialis</name>
    <name type="common">Mediterranean mussel</name>
    <dbReference type="NCBI Taxonomy" id="29158"/>
    <lineage>
        <taxon>Eukaryota</taxon>
        <taxon>Metazoa</taxon>
        <taxon>Spiralia</taxon>
        <taxon>Lophotrochozoa</taxon>
        <taxon>Mollusca</taxon>
        <taxon>Bivalvia</taxon>
        <taxon>Autobranchia</taxon>
        <taxon>Pteriomorphia</taxon>
        <taxon>Mytilida</taxon>
        <taxon>Mytiloidea</taxon>
        <taxon>Mytilidae</taxon>
        <taxon>Mytilinae</taxon>
        <taxon>Mytilus</taxon>
    </lineage>
</organism>
<protein>
    <submittedName>
        <fullName evidence="2">Uncharacterized protein</fullName>
    </submittedName>
</protein>
<evidence type="ECO:0000256" key="1">
    <source>
        <dbReference type="SAM" id="Coils"/>
    </source>
</evidence>
<accession>A0A8B6EUE0</accession>
<name>A0A8B6EUE0_MYTGA</name>
<feature type="coiled-coil region" evidence="1">
    <location>
        <begin position="317"/>
        <end position="344"/>
    </location>
</feature>
<dbReference type="Proteomes" id="UP000596742">
    <property type="component" value="Unassembled WGS sequence"/>
</dbReference>
<evidence type="ECO:0000313" key="3">
    <source>
        <dbReference type="Proteomes" id="UP000596742"/>
    </source>
</evidence>